<evidence type="ECO:0000313" key="2">
    <source>
        <dbReference type="Proteomes" id="UP000663823"/>
    </source>
</evidence>
<evidence type="ECO:0000313" key="1">
    <source>
        <dbReference type="EMBL" id="CAF4196506.1"/>
    </source>
</evidence>
<gene>
    <name evidence="1" type="ORF">OTI717_LOCUS38389</name>
</gene>
<protein>
    <submittedName>
        <fullName evidence="1">Uncharacterized protein</fullName>
    </submittedName>
</protein>
<dbReference type="Proteomes" id="UP000663823">
    <property type="component" value="Unassembled WGS sequence"/>
</dbReference>
<comment type="caution">
    <text evidence="1">The sequence shown here is derived from an EMBL/GenBank/DDBJ whole genome shotgun (WGS) entry which is preliminary data.</text>
</comment>
<proteinExistence type="predicted"/>
<organism evidence="1 2">
    <name type="scientific">Rotaria sordida</name>
    <dbReference type="NCBI Taxonomy" id="392033"/>
    <lineage>
        <taxon>Eukaryota</taxon>
        <taxon>Metazoa</taxon>
        <taxon>Spiralia</taxon>
        <taxon>Gnathifera</taxon>
        <taxon>Rotifera</taxon>
        <taxon>Eurotatoria</taxon>
        <taxon>Bdelloidea</taxon>
        <taxon>Philodinida</taxon>
        <taxon>Philodinidae</taxon>
        <taxon>Rotaria</taxon>
    </lineage>
</organism>
<name>A0A820BQH7_9BILA</name>
<feature type="non-terminal residue" evidence="1">
    <location>
        <position position="1"/>
    </location>
</feature>
<sequence length="38" mass="3862">MLGFKQLIDQVAASKKTSSDQVIAQINSTGGPSLAGVT</sequence>
<dbReference type="EMBL" id="CAJOAX010020747">
    <property type="protein sequence ID" value="CAF4196506.1"/>
    <property type="molecule type" value="Genomic_DNA"/>
</dbReference>
<dbReference type="AlphaFoldDB" id="A0A820BQH7"/>
<reference evidence="1" key="1">
    <citation type="submission" date="2021-02" db="EMBL/GenBank/DDBJ databases">
        <authorList>
            <person name="Nowell W R."/>
        </authorList>
    </citation>
    <scope>NUCLEOTIDE SEQUENCE</scope>
</reference>
<accession>A0A820BQH7</accession>